<dbReference type="InterPro" id="IPR002048">
    <property type="entry name" value="EF_hand_dom"/>
</dbReference>
<feature type="domain" description="EF-hand" evidence="8">
    <location>
        <begin position="116"/>
        <end position="151"/>
    </location>
</feature>
<dbReference type="AlphaFoldDB" id="A0A7S2DI00"/>
<feature type="domain" description="EF-hand" evidence="8">
    <location>
        <begin position="199"/>
        <end position="234"/>
    </location>
</feature>
<gene>
    <name evidence="9" type="ORF">DSPE1174_LOCUS22137</name>
</gene>
<organism evidence="9">
    <name type="scientific">Octactis speculum</name>
    <dbReference type="NCBI Taxonomy" id="3111310"/>
    <lineage>
        <taxon>Eukaryota</taxon>
        <taxon>Sar</taxon>
        <taxon>Stramenopiles</taxon>
        <taxon>Ochrophyta</taxon>
        <taxon>Dictyochophyceae</taxon>
        <taxon>Dictyochales</taxon>
        <taxon>Dictyochaceae</taxon>
        <taxon>Octactis</taxon>
    </lineage>
</organism>
<evidence type="ECO:0000256" key="3">
    <source>
        <dbReference type="ARBA" id="ARBA00022837"/>
    </source>
</evidence>
<dbReference type="InterPro" id="IPR011992">
    <property type="entry name" value="EF-hand-dom_pair"/>
</dbReference>
<evidence type="ECO:0000256" key="1">
    <source>
        <dbReference type="ARBA" id="ARBA00004141"/>
    </source>
</evidence>
<dbReference type="GO" id="GO:0016020">
    <property type="term" value="C:membrane"/>
    <property type="evidence" value="ECO:0007669"/>
    <property type="project" value="UniProtKB-SubCell"/>
</dbReference>
<evidence type="ECO:0000256" key="6">
    <source>
        <dbReference type="SAM" id="Phobius"/>
    </source>
</evidence>
<evidence type="ECO:0000256" key="7">
    <source>
        <dbReference type="SAM" id="SignalP"/>
    </source>
</evidence>
<dbReference type="InterPro" id="IPR005496">
    <property type="entry name" value="Integral_membrane_TerC"/>
</dbReference>
<dbReference type="PANTHER" id="PTHR30238">
    <property type="entry name" value="MEMBRANE BOUND PREDICTED REDOX MODULATOR"/>
    <property type="match status" value="1"/>
</dbReference>
<dbReference type="NCBIfam" id="TIGR03718">
    <property type="entry name" value="R_switched_Alx"/>
    <property type="match status" value="1"/>
</dbReference>
<dbReference type="PROSITE" id="PS00018">
    <property type="entry name" value="EF_HAND_1"/>
    <property type="match status" value="1"/>
</dbReference>
<dbReference type="InterPro" id="IPR022369">
    <property type="entry name" value="Integral_membrane_TerC_rswitch"/>
</dbReference>
<comment type="subcellular location">
    <subcellularLocation>
        <location evidence="1">Membrane</location>
        <topology evidence="1">Multi-pass membrane protein</topology>
    </subcellularLocation>
</comment>
<keyword evidence="7" id="KW-0732">Signal</keyword>
<name>A0A7S2DI00_9STRA</name>
<evidence type="ECO:0000313" key="9">
    <source>
        <dbReference type="EMBL" id="CAD9453681.1"/>
    </source>
</evidence>
<dbReference type="SUPFAM" id="SSF47473">
    <property type="entry name" value="EF-hand"/>
    <property type="match status" value="1"/>
</dbReference>
<dbReference type="Gene3D" id="1.10.238.10">
    <property type="entry name" value="EF-hand"/>
    <property type="match status" value="1"/>
</dbReference>
<feature type="signal peptide" evidence="7">
    <location>
        <begin position="1"/>
        <end position="16"/>
    </location>
</feature>
<reference evidence="9" key="1">
    <citation type="submission" date="2021-01" db="EMBL/GenBank/DDBJ databases">
        <authorList>
            <person name="Corre E."/>
            <person name="Pelletier E."/>
            <person name="Niang G."/>
            <person name="Scheremetjew M."/>
            <person name="Finn R."/>
            <person name="Kale V."/>
            <person name="Holt S."/>
            <person name="Cochrane G."/>
            <person name="Meng A."/>
            <person name="Brown T."/>
            <person name="Cohen L."/>
        </authorList>
    </citation>
    <scope>NUCLEOTIDE SEQUENCE</scope>
    <source>
        <strain evidence="9">CCMP1381</strain>
    </source>
</reference>
<proteinExistence type="predicted"/>
<dbReference type="GO" id="GO:0005509">
    <property type="term" value="F:calcium ion binding"/>
    <property type="evidence" value="ECO:0007669"/>
    <property type="project" value="InterPro"/>
</dbReference>
<sequence length="538" mass="58249">MMRSIAFSSLLVSTGALVPNKVIGVPKMLNTKTYFDLRHNSRVLHEKQWHAPRAMQMLSVADEDMMSDSEQMTGMCVAILEENPAIEKGIADGSLNYDLDFNGFSNLIERLNVPPCTEHDRRIIFAMIDEDSSGTISTLEIKKAVQDSEFLDSDRVRTVCIAVLGQVGKIDDCIEDGSIAEELDVNGFSVLMDKLKITCTDQDKKVIFAMIDVDCTGQICASKIKSVLRSSGAISTMYSNSLKSFGLLVAATLVFGGGILATRGPADAFDFFTAYVVEDSLSVDNLFVFLLLFRYFNVPPQLVDTCLNYGIGGSIVLRGFFIYAGLAAANSFAPLNLVFSGFLLYSSYQLLAGGEEEEDEEPPEVILNLLEKLPLTSTFEGEKFFAPGKDGDTQMTQLTATLVTLALCDVLFAVDSIPAVLAINDDPFIVYTSNIAAVIGLRSLYQLLSVAVADLVYLEKAVAVVLGFVGLKLALSVAGVEVSSAFSLGVILVSLTSGVVLSNLVDDDMKEAYSPTPQSGLLSLMKRLTGVERTDEIK</sequence>
<dbReference type="Pfam" id="PF03741">
    <property type="entry name" value="TerC"/>
    <property type="match status" value="1"/>
</dbReference>
<accession>A0A7S2DI00</accession>
<dbReference type="PROSITE" id="PS50222">
    <property type="entry name" value="EF_HAND_2"/>
    <property type="match status" value="2"/>
</dbReference>
<dbReference type="PANTHER" id="PTHR30238:SF0">
    <property type="entry name" value="THYLAKOID MEMBRANE PROTEIN TERC, CHLOROPLASTIC"/>
    <property type="match status" value="1"/>
</dbReference>
<keyword evidence="2 6" id="KW-0812">Transmembrane</keyword>
<dbReference type="EMBL" id="HBGS01042914">
    <property type="protein sequence ID" value="CAD9453681.1"/>
    <property type="molecule type" value="Transcribed_RNA"/>
</dbReference>
<evidence type="ECO:0000256" key="5">
    <source>
        <dbReference type="ARBA" id="ARBA00023136"/>
    </source>
</evidence>
<feature type="chain" id="PRO_5030818535" description="EF-hand domain-containing protein" evidence="7">
    <location>
        <begin position="17"/>
        <end position="538"/>
    </location>
</feature>
<keyword evidence="4 6" id="KW-1133">Transmembrane helix</keyword>
<protein>
    <recommendedName>
        <fullName evidence="8">EF-hand domain-containing protein</fullName>
    </recommendedName>
</protein>
<evidence type="ECO:0000256" key="2">
    <source>
        <dbReference type="ARBA" id="ARBA00022692"/>
    </source>
</evidence>
<feature type="transmembrane region" description="Helical" evidence="6">
    <location>
        <begin position="315"/>
        <end position="339"/>
    </location>
</feature>
<keyword evidence="3" id="KW-0106">Calcium</keyword>
<feature type="transmembrane region" description="Helical" evidence="6">
    <location>
        <begin position="274"/>
        <end position="295"/>
    </location>
</feature>
<evidence type="ECO:0000256" key="4">
    <source>
        <dbReference type="ARBA" id="ARBA00022989"/>
    </source>
</evidence>
<dbReference type="InterPro" id="IPR018247">
    <property type="entry name" value="EF_Hand_1_Ca_BS"/>
</dbReference>
<evidence type="ECO:0000259" key="8">
    <source>
        <dbReference type="PROSITE" id="PS50222"/>
    </source>
</evidence>
<keyword evidence="5 6" id="KW-0472">Membrane</keyword>
<feature type="transmembrane region" description="Helical" evidence="6">
    <location>
        <begin position="244"/>
        <end position="262"/>
    </location>
</feature>